<evidence type="ECO:0000256" key="3">
    <source>
        <dbReference type="ARBA" id="ARBA00023125"/>
    </source>
</evidence>
<evidence type="ECO:0000256" key="4">
    <source>
        <dbReference type="ARBA" id="ARBA00023163"/>
    </source>
</evidence>
<dbReference type="Gene3D" id="3.40.190.10">
    <property type="entry name" value="Periplasmic binding protein-like II"/>
    <property type="match status" value="2"/>
</dbReference>
<dbReference type="InterPro" id="IPR036390">
    <property type="entry name" value="WH_DNA-bd_sf"/>
</dbReference>
<proteinExistence type="inferred from homology"/>
<comment type="similarity">
    <text evidence="1">Belongs to the LysR transcriptional regulatory family.</text>
</comment>
<keyword evidence="3" id="KW-0238">DNA-binding</keyword>
<dbReference type="InterPro" id="IPR036388">
    <property type="entry name" value="WH-like_DNA-bd_sf"/>
</dbReference>
<name>A0A963YUL6_9PROT</name>
<dbReference type="Pfam" id="PF03466">
    <property type="entry name" value="LysR_substrate"/>
    <property type="match status" value="1"/>
</dbReference>
<evidence type="ECO:0000313" key="6">
    <source>
        <dbReference type="EMBL" id="MCB8876608.1"/>
    </source>
</evidence>
<feature type="domain" description="HTH lysR-type" evidence="5">
    <location>
        <begin position="8"/>
        <end position="65"/>
    </location>
</feature>
<organism evidence="6 7">
    <name type="scientific">Acidisoma silvae</name>
    <dbReference type="NCBI Taxonomy" id="2802396"/>
    <lineage>
        <taxon>Bacteria</taxon>
        <taxon>Pseudomonadati</taxon>
        <taxon>Pseudomonadota</taxon>
        <taxon>Alphaproteobacteria</taxon>
        <taxon>Acetobacterales</taxon>
        <taxon>Acidocellaceae</taxon>
        <taxon>Acidisoma</taxon>
    </lineage>
</organism>
<keyword evidence="7" id="KW-1185">Reference proteome</keyword>
<evidence type="ECO:0000256" key="1">
    <source>
        <dbReference type="ARBA" id="ARBA00009437"/>
    </source>
</evidence>
<dbReference type="PROSITE" id="PS50931">
    <property type="entry name" value="HTH_LYSR"/>
    <property type="match status" value="1"/>
</dbReference>
<gene>
    <name evidence="6" type="ORF">ASILVAE211_15555</name>
</gene>
<dbReference type="GO" id="GO:0043565">
    <property type="term" value="F:sequence-specific DNA binding"/>
    <property type="evidence" value="ECO:0007669"/>
    <property type="project" value="TreeGrafter"/>
</dbReference>
<evidence type="ECO:0000256" key="2">
    <source>
        <dbReference type="ARBA" id="ARBA00023015"/>
    </source>
</evidence>
<accession>A0A963YUL6</accession>
<dbReference type="Gene3D" id="1.10.10.10">
    <property type="entry name" value="Winged helix-like DNA-binding domain superfamily/Winged helix DNA-binding domain"/>
    <property type="match status" value="1"/>
</dbReference>
<dbReference type="InterPro" id="IPR000847">
    <property type="entry name" value="LysR_HTH_N"/>
</dbReference>
<dbReference type="PRINTS" id="PR00039">
    <property type="entry name" value="HTHLYSR"/>
</dbReference>
<dbReference type="RefSeq" id="WP_227322269.1">
    <property type="nucleotide sequence ID" value="NZ_JAESVB010000007.1"/>
</dbReference>
<reference evidence="6" key="1">
    <citation type="journal article" date="2021" name="Microorganisms">
        <title>Acidisoma silvae sp. nov. and Acidisomacellulosilytica sp. nov., Two Acidophilic Bacteria Isolated from Decaying Wood, Hydrolyzing Cellulose and Producing Poly-3-hydroxybutyrate.</title>
        <authorList>
            <person name="Mieszkin S."/>
            <person name="Pouder E."/>
            <person name="Uroz S."/>
            <person name="Simon-Colin C."/>
            <person name="Alain K."/>
        </authorList>
    </citation>
    <scope>NUCLEOTIDE SEQUENCE</scope>
    <source>
        <strain evidence="6">HW T2.11</strain>
    </source>
</reference>
<keyword evidence="4" id="KW-0804">Transcription</keyword>
<dbReference type="InterPro" id="IPR058163">
    <property type="entry name" value="LysR-type_TF_proteobact-type"/>
</dbReference>
<dbReference type="PANTHER" id="PTHR30537">
    <property type="entry name" value="HTH-TYPE TRANSCRIPTIONAL REGULATOR"/>
    <property type="match status" value="1"/>
</dbReference>
<dbReference type="Pfam" id="PF00126">
    <property type="entry name" value="HTH_1"/>
    <property type="match status" value="1"/>
</dbReference>
<dbReference type="GO" id="GO:0006351">
    <property type="term" value="P:DNA-templated transcription"/>
    <property type="evidence" value="ECO:0007669"/>
    <property type="project" value="TreeGrafter"/>
</dbReference>
<reference evidence="6" key="2">
    <citation type="submission" date="2021-01" db="EMBL/GenBank/DDBJ databases">
        <authorList>
            <person name="Mieszkin S."/>
            <person name="Pouder E."/>
            <person name="Alain K."/>
        </authorList>
    </citation>
    <scope>NUCLEOTIDE SEQUENCE</scope>
    <source>
        <strain evidence="6">HW T2.11</strain>
    </source>
</reference>
<dbReference type="GO" id="GO:0003700">
    <property type="term" value="F:DNA-binding transcription factor activity"/>
    <property type="evidence" value="ECO:0007669"/>
    <property type="project" value="InterPro"/>
</dbReference>
<protein>
    <submittedName>
        <fullName evidence="6">LysR family transcriptional regulator</fullName>
    </submittedName>
</protein>
<dbReference type="SUPFAM" id="SSF46785">
    <property type="entry name" value="Winged helix' DNA-binding domain"/>
    <property type="match status" value="1"/>
</dbReference>
<dbReference type="AlphaFoldDB" id="A0A963YUL6"/>
<sequence>MANPRALPPLPALLAFEAAATAGNFSLAARQIGQSQAAVSQHVAALERFIGQPLFRRLHRGVALTEAGVRLQAALARGFDLIESTLDDLRSAGRVPTLTIATDFGFATFWLMPRLESLNAALPGVEVRLITGHQTPRAALADSDVTIAFGPADVGGELLFHETVVPVCSPAFLARHQRAGGGLDWARLPLLELDAPEPGRWMGWSEWFTATGQAPRPARAPMLHLNTYPLVVEAAMLGQGAALGWQPLLARHLAAGSLVPMTEAALTTTRAYRLLTARLPAEKPAVAGFRRWLLPV</sequence>
<keyword evidence="2" id="KW-0805">Transcription regulation</keyword>
<dbReference type="EMBL" id="JAESVB010000007">
    <property type="protein sequence ID" value="MCB8876608.1"/>
    <property type="molecule type" value="Genomic_DNA"/>
</dbReference>
<dbReference type="Proteomes" id="UP000708298">
    <property type="component" value="Unassembled WGS sequence"/>
</dbReference>
<comment type="caution">
    <text evidence="6">The sequence shown here is derived from an EMBL/GenBank/DDBJ whole genome shotgun (WGS) entry which is preliminary data.</text>
</comment>
<dbReference type="InterPro" id="IPR005119">
    <property type="entry name" value="LysR_subst-bd"/>
</dbReference>
<dbReference type="SUPFAM" id="SSF53850">
    <property type="entry name" value="Periplasmic binding protein-like II"/>
    <property type="match status" value="1"/>
</dbReference>
<evidence type="ECO:0000259" key="5">
    <source>
        <dbReference type="PROSITE" id="PS50931"/>
    </source>
</evidence>
<dbReference type="PANTHER" id="PTHR30537:SF26">
    <property type="entry name" value="GLYCINE CLEAVAGE SYSTEM TRANSCRIPTIONAL ACTIVATOR"/>
    <property type="match status" value="1"/>
</dbReference>
<evidence type="ECO:0000313" key="7">
    <source>
        <dbReference type="Proteomes" id="UP000708298"/>
    </source>
</evidence>